<accession>A0A1H6AXJ9</accession>
<feature type="region of interest" description="Disordered" evidence="4">
    <location>
        <begin position="321"/>
        <end position="342"/>
    </location>
</feature>
<dbReference type="InterPro" id="IPR000843">
    <property type="entry name" value="HTH_LacI"/>
</dbReference>
<evidence type="ECO:0000256" key="3">
    <source>
        <dbReference type="ARBA" id="ARBA00023163"/>
    </source>
</evidence>
<dbReference type="CDD" id="cd06267">
    <property type="entry name" value="PBP1_LacI_sugar_binding-like"/>
    <property type="match status" value="1"/>
</dbReference>
<protein>
    <submittedName>
        <fullName evidence="6">Transcriptional regulator, LacI family</fullName>
    </submittedName>
</protein>
<name>A0A1H6AXJ9_9ACTN</name>
<dbReference type="Gene3D" id="1.10.260.40">
    <property type="entry name" value="lambda repressor-like DNA-binding domains"/>
    <property type="match status" value="1"/>
</dbReference>
<dbReference type="CDD" id="cd01392">
    <property type="entry name" value="HTH_LacI"/>
    <property type="match status" value="1"/>
</dbReference>
<evidence type="ECO:0000256" key="2">
    <source>
        <dbReference type="ARBA" id="ARBA00023125"/>
    </source>
</evidence>
<gene>
    <name evidence="6" type="ORF">SAMN05216223_10655</name>
</gene>
<dbReference type="SUPFAM" id="SSF53822">
    <property type="entry name" value="Periplasmic binding protein-like I"/>
    <property type="match status" value="1"/>
</dbReference>
<dbReference type="AlphaFoldDB" id="A0A1H6AXJ9"/>
<dbReference type="Pfam" id="PF00356">
    <property type="entry name" value="LacI"/>
    <property type="match status" value="1"/>
</dbReference>
<evidence type="ECO:0000256" key="1">
    <source>
        <dbReference type="ARBA" id="ARBA00023015"/>
    </source>
</evidence>
<dbReference type="Proteomes" id="UP000236754">
    <property type="component" value="Unassembled WGS sequence"/>
</dbReference>
<dbReference type="OrthoDB" id="59108at2"/>
<dbReference type="SMART" id="SM00354">
    <property type="entry name" value="HTH_LACI"/>
    <property type="match status" value="1"/>
</dbReference>
<dbReference type="PROSITE" id="PS50932">
    <property type="entry name" value="HTH_LACI_2"/>
    <property type="match status" value="1"/>
</dbReference>
<evidence type="ECO:0000313" key="6">
    <source>
        <dbReference type="EMBL" id="SEG53339.1"/>
    </source>
</evidence>
<dbReference type="PANTHER" id="PTHR30146:SF109">
    <property type="entry name" value="HTH-TYPE TRANSCRIPTIONAL REGULATOR GALS"/>
    <property type="match status" value="1"/>
</dbReference>
<evidence type="ECO:0000313" key="7">
    <source>
        <dbReference type="Proteomes" id="UP000236754"/>
    </source>
</evidence>
<keyword evidence="2" id="KW-0238">DNA-binding</keyword>
<dbReference type="GO" id="GO:0003700">
    <property type="term" value="F:DNA-binding transcription factor activity"/>
    <property type="evidence" value="ECO:0007669"/>
    <property type="project" value="TreeGrafter"/>
</dbReference>
<keyword evidence="3" id="KW-0804">Transcription</keyword>
<evidence type="ECO:0000256" key="4">
    <source>
        <dbReference type="SAM" id="MobiDB-lite"/>
    </source>
</evidence>
<sequence length="342" mass="36425">MSDRPTLRTVAAEAGVSHQTVSRVINADPTVTEAVRDRVLSAMRLLDYRPSAGARALASGRTEVVGLVLPHNPGFAFSNDHLIRLVQGADQELTTRGYGLLLSTREVPDDPSSAYRRFVQRRQVDGLLVEAGAGGESLTVLRSAGYPTVVIGYTAEDLVSVHPDDEGGAYAVTQHLLALGHRRIAVVNGPRENGLAMAARLRGLHRAFADAHRDVPDDLMEHGDFTAGSGYAAAERLMARADPPTAIFAFNDGMALGALRLLRAHRHALPADVSVAGFDDTEAADLVDPSLTSVSLHSVDVGRRAARILLDLLDGRAPAQREHVMPSTLKVRASTAPPGAAR</sequence>
<feature type="domain" description="HTH lacI-type" evidence="5">
    <location>
        <begin position="5"/>
        <end position="59"/>
    </location>
</feature>
<dbReference type="Gene3D" id="3.40.50.2300">
    <property type="match status" value="2"/>
</dbReference>
<reference evidence="6 7" key="1">
    <citation type="submission" date="2016-10" db="EMBL/GenBank/DDBJ databases">
        <authorList>
            <person name="de Groot N.N."/>
        </authorList>
    </citation>
    <scope>NUCLEOTIDE SEQUENCE [LARGE SCALE GENOMIC DNA]</scope>
    <source>
        <strain evidence="6 7">CGMCC 4.2023</strain>
    </source>
</reference>
<dbReference type="SUPFAM" id="SSF47413">
    <property type="entry name" value="lambda repressor-like DNA-binding domains"/>
    <property type="match status" value="1"/>
</dbReference>
<proteinExistence type="predicted"/>
<dbReference type="InterPro" id="IPR028082">
    <property type="entry name" value="Peripla_BP_I"/>
</dbReference>
<dbReference type="EMBL" id="FNVU01000006">
    <property type="protein sequence ID" value="SEG53339.1"/>
    <property type="molecule type" value="Genomic_DNA"/>
</dbReference>
<dbReference type="InterPro" id="IPR010982">
    <property type="entry name" value="Lambda_DNA-bd_dom_sf"/>
</dbReference>
<dbReference type="RefSeq" id="WP_103886358.1">
    <property type="nucleotide sequence ID" value="NZ_FNVU01000006.1"/>
</dbReference>
<organism evidence="6 7">
    <name type="scientific">Actinacidiphila yanglinensis</name>
    <dbReference type="NCBI Taxonomy" id="310779"/>
    <lineage>
        <taxon>Bacteria</taxon>
        <taxon>Bacillati</taxon>
        <taxon>Actinomycetota</taxon>
        <taxon>Actinomycetes</taxon>
        <taxon>Kitasatosporales</taxon>
        <taxon>Streptomycetaceae</taxon>
        <taxon>Actinacidiphila</taxon>
    </lineage>
</organism>
<keyword evidence="1" id="KW-0805">Transcription regulation</keyword>
<dbReference type="PANTHER" id="PTHR30146">
    <property type="entry name" value="LACI-RELATED TRANSCRIPTIONAL REPRESSOR"/>
    <property type="match status" value="1"/>
</dbReference>
<dbReference type="GO" id="GO:0000976">
    <property type="term" value="F:transcription cis-regulatory region binding"/>
    <property type="evidence" value="ECO:0007669"/>
    <property type="project" value="TreeGrafter"/>
</dbReference>
<keyword evidence="7" id="KW-1185">Reference proteome</keyword>
<dbReference type="InterPro" id="IPR046335">
    <property type="entry name" value="LacI/GalR-like_sensor"/>
</dbReference>
<evidence type="ECO:0000259" key="5">
    <source>
        <dbReference type="PROSITE" id="PS50932"/>
    </source>
</evidence>
<dbReference type="Pfam" id="PF13377">
    <property type="entry name" value="Peripla_BP_3"/>
    <property type="match status" value="1"/>
</dbReference>